<sequence length="254" mass="27942">MKLKVRTPVTATKHVGMADWFSDAEILSLIRGLIDNLPLCWGDWQTICHYHCPLHSPLIRLIIHVIKYVPSGGNPDVGYRTTWVHVNGVPQRGFCSPSVGLFASLARSAPMSTEISLSPDRCSMPAGAAPCLSHPCALQPSFSLSSLTIAPASKVRYDILKKKTLKCFRTGNPLPRMMILSLGAPRMCNERRIREGNCASIPTSSSNTSLTVSSRSYRLCCSPIHPGTLANQNLDASNLWRWQKEARTVLNTSE</sequence>
<reference evidence="1" key="1">
    <citation type="submission" date="2014-09" db="EMBL/GenBank/DDBJ databases">
        <authorList>
            <person name="Magalhaes I.L.F."/>
            <person name="Oliveira U."/>
            <person name="Santos F.R."/>
            <person name="Vidigal T.H.D.A."/>
            <person name="Brescovit A.D."/>
            <person name="Santos A.J."/>
        </authorList>
    </citation>
    <scope>NUCLEOTIDE SEQUENCE</scope>
    <source>
        <tissue evidence="1">Shoot tissue taken approximately 20 cm above the soil surface</tissue>
    </source>
</reference>
<accession>A0A0A8XZ32</accession>
<dbReference type="AlphaFoldDB" id="A0A0A8XZ32"/>
<reference evidence="1" key="2">
    <citation type="journal article" date="2015" name="Data Brief">
        <title>Shoot transcriptome of the giant reed, Arundo donax.</title>
        <authorList>
            <person name="Barrero R.A."/>
            <person name="Guerrero F.D."/>
            <person name="Moolhuijzen P."/>
            <person name="Goolsby J.A."/>
            <person name="Tidwell J."/>
            <person name="Bellgard S.E."/>
            <person name="Bellgard M.I."/>
        </authorList>
    </citation>
    <scope>NUCLEOTIDE SEQUENCE</scope>
    <source>
        <tissue evidence="1">Shoot tissue taken approximately 20 cm above the soil surface</tissue>
    </source>
</reference>
<name>A0A0A8XZ32_ARUDO</name>
<protein>
    <submittedName>
        <fullName evidence="1">Uncharacterized protein</fullName>
    </submittedName>
</protein>
<evidence type="ECO:0000313" key="1">
    <source>
        <dbReference type="EMBL" id="JAD18023.1"/>
    </source>
</evidence>
<proteinExistence type="predicted"/>
<organism evidence="1">
    <name type="scientific">Arundo donax</name>
    <name type="common">Giant reed</name>
    <name type="synonym">Donax arundinaceus</name>
    <dbReference type="NCBI Taxonomy" id="35708"/>
    <lineage>
        <taxon>Eukaryota</taxon>
        <taxon>Viridiplantae</taxon>
        <taxon>Streptophyta</taxon>
        <taxon>Embryophyta</taxon>
        <taxon>Tracheophyta</taxon>
        <taxon>Spermatophyta</taxon>
        <taxon>Magnoliopsida</taxon>
        <taxon>Liliopsida</taxon>
        <taxon>Poales</taxon>
        <taxon>Poaceae</taxon>
        <taxon>PACMAD clade</taxon>
        <taxon>Arundinoideae</taxon>
        <taxon>Arundineae</taxon>
        <taxon>Arundo</taxon>
    </lineage>
</organism>
<dbReference type="EMBL" id="GBRH01279872">
    <property type="protein sequence ID" value="JAD18023.1"/>
    <property type="molecule type" value="Transcribed_RNA"/>
</dbReference>